<dbReference type="PANTHER" id="PTHR21497">
    <property type="entry name" value="UBIQUITIN LIGASE E3 ALPHA-RELATED"/>
    <property type="match status" value="1"/>
</dbReference>
<accession>A0AB40AW08</accession>
<name>A0AB40AW08_DIOCR</name>
<dbReference type="GeneID" id="120255503"/>
<dbReference type="GO" id="GO:0071596">
    <property type="term" value="P:ubiquitin-dependent protein catabolic process via the N-end rule pathway"/>
    <property type="evidence" value="ECO:0007669"/>
    <property type="project" value="UniProtKB-UniRule"/>
</dbReference>
<dbReference type="AlphaFoldDB" id="A0AB40AW08"/>
<reference evidence="4" key="1">
    <citation type="submission" date="2025-08" db="UniProtKB">
        <authorList>
            <consortium name="RefSeq"/>
        </authorList>
    </citation>
    <scope>IDENTIFICATION</scope>
</reference>
<dbReference type="InterPro" id="IPR039164">
    <property type="entry name" value="UBR1-like"/>
</dbReference>
<comment type="similarity">
    <text evidence="1">Belongs to the E3 ubiquitin-protein ligase UBR1-like family.</text>
</comment>
<evidence type="ECO:0000313" key="3">
    <source>
        <dbReference type="Proteomes" id="UP001515500"/>
    </source>
</evidence>
<comment type="function">
    <text evidence="1">Ubiquitin ligase protein which is a component of the N-end rule pathway. Recognizes and binds to proteins bearing specific N-terminal residues that are destabilizing according to the N-end rule, leading to their ubiquitination and subsequent degradation.</text>
</comment>
<dbReference type="PANTHER" id="PTHR21497:SF53">
    <property type="entry name" value="E3 UBIQUITIN-PROTEIN LIGASE PRT6"/>
    <property type="match status" value="1"/>
</dbReference>
<dbReference type="GO" id="GO:0061630">
    <property type="term" value="F:ubiquitin protein ligase activity"/>
    <property type="evidence" value="ECO:0007669"/>
    <property type="project" value="UniProtKB-UniRule"/>
</dbReference>
<evidence type="ECO:0000259" key="2">
    <source>
        <dbReference type="Pfam" id="PF18995"/>
    </source>
</evidence>
<keyword evidence="1" id="KW-0833">Ubl conjugation pathway</keyword>
<organism evidence="3 4">
    <name type="scientific">Dioscorea cayennensis subsp. rotundata</name>
    <name type="common">White Guinea yam</name>
    <name type="synonym">Dioscorea rotundata</name>
    <dbReference type="NCBI Taxonomy" id="55577"/>
    <lineage>
        <taxon>Eukaryota</taxon>
        <taxon>Viridiplantae</taxon>
        <taxon>Streptophyta</taxon>
        <taxon>Embryophyta</taxon>
        <taxon>Tracheophyta</taxon>
        <taxon>Spermatophyta</taxon>
        <taxon>Magnoliopsida</taxon>
        <taxon>Liliopsida</taxon>
        <taxon>Dioscoreales</taxon>
        <taxon>Dioscoreaceae</taxon>
        <taxon>Dioscorea</taxon>
    </lineage>
</organism>
<dbReference type="Pfam" id="PF18995">
    <property type="entry name" value="PRT6_C"/>
    <property type="match status" value="1"/>
</dbReference>
<dbReference type="EC" id="2.3.2.27" evidence="1"/>
<evidence type="ECO:0000313" key="4">
    <source>
        <dbReference type="RefSeq" id="XP_039119252.1"/>
    </source>
</evidence>
<feature type="domain" description="E3 ubiquitin-protein ligase UBR-like C-terminal" evidence="2">
    <location>
        <begin position="109"/>
        <end position="356"/>
    </location>
</feature>
<sequence length="378" mass="43473">MPYEIFGIVFIKHKLRGWSSSHASLPEQTNHGETFPDTQFWKQAVDPILAYDPFASLMMVLSNIILYMECTITCYSNCYFDVSCFGDWILNDVCEVIGRSELALKYFFSDCIDSSLYPKDMIRRLTLPYLRRCALLWQLIQSSNLAPSCNSSYTGKGQISSMDNTSVIENSYLAIELTSLRELENMFQICTLEVILQDEFVRILAKKWCQHFCGKFKVCKYEHFYYCSPAIPFKLMQLPRIYEDLLQSYVKLQCCHCKSIPDEPALCLLCGKLCSPSWKYCCRENRCLEHAMTCGAGIGVFLLVRKTTILLQRSVRLAFWPSPYLDAYGEEDLDMARGEPLYLNEDRYKALAYMVASHSFDHTSEILHQAAIGLLVAD</sequence>
<proteinExistence type="inferred from homology"/>
<dbReference type="RefSeq" id="XP_039119252.1">
    <property type="nucleotide sequence ID" value="XM_039263318.1"/>
</dbReference>
<protein>
    <recommendedName>
        <fullName evidence="1">E3 ubiquitin-protein ligase</fullName>
        <ecNumber evidence="1">2.3.2.27</ecNumber>
    </recommendedName>
</protein>
<dbReference type="GO" id="GO:0008270">
    <property type="term" value="F:zinc ion binding"/>
    <property type="evidence" value="ECO:0007669"/>
    <property type="project" value="UniProtKB-UniRule"/>
</dbReference>
<dbReference type="GO" id="GO:0000151">
    <property type="term" value="C:ubiquitin ligase complex"/>
    <property type="evidence" value="ECO:0007669"/>
    <property type="project" value="TreeGrafter"/>
</dbReference>
<keyword evidence="1" id="KW-0808">Transferase</keyword>
<dbReference type="GO" id="GO:0005737">
    <property type="term" value="C:cytoplasm"/>
    <property type="evidence" value="ECO:0007669"/>
    <property type="project" value="TreeGrafter"/>
</dbReference>
<keyword evidence="1" id="KW-0479">Metal-binding</keyword>
<dbReference type="GO" id="GO:0016567">
    <property type="term" value="P:protein ubiquitination"/>
    <property type="evidence" value="ECO:0007669"/>
    <property type="project" value="UniProtKB-UniRule"/>
</dbReference>
<gene>
    <name evidence="4" type="primary">LOC120255503</name>
</gene>
<keyword evidence="1" id="KW-0862">Zinc</keyword>
<evidence type="ECO:0000256" key="1">
    <source>
        <dbReference type="RuleBase" id="RU366018"/>
    </source>
</evidence>
<comment type="catalytic activity">
    <reaction evidence="1">
        <text>S-ubiquitinyl-[E2 ubiquitin-conjugating enzyme]-L-cysteine + [acceptor protein]-L-lysine = [E2 ubiquitin-conjugating enzyme]-L-cysteine + N(6)-ubiquitinyl-[acceptor protein]-L-lysine.</text>
        <dbReference type="EC" id="2.3.2.27"/>
    </reaction>
</comment>
<comment type="pathway">
    <text evidence="1">Protein modification; protein ubiquitination.</text>
</comment>
<dbReference type="InterPro" id="IPR044046">
    <property type="entry name" value="E3_ligase_UBR-like_C"/>
</dbReference>
<dbReference type="Proteomes" id="UP001515500">
    <property type="component" value="Unplaced"/>
</dbReference>
<keyword evidence="1" id="KW-0863">Zinc-finger</keyword>
<keyword evidence="3" id="KW-1185">Reference proteome</keyword>